<gene>
    <name evidence="2" type="ORF">EZS27_031372</name>
</gene>
<organism evidence="2">
    <name type="scientific">termite gut metagenome</name>
    <dbReference type="NCBI Taxonomy" id="433724"/>
    <lineage>
        <taxon>unclassified sequences</taxon>
        <taxon>metagenomes</taxon>
        <taxon>organismal metagenomes</taxon>
    </lineage>
</organism>
<accession>A0A5J4QCG4</accession>
<feature type="compositionally biased region" description="Polar residues" evidence="1">
    <location>
        <begin position="23"/>
        <end position="32"/>
    </location>
</feature>
<comment type="caution">
    <text evidence="2">The sequence shown here is derived from an EMBL/GenBank/DDBJ whole genome shotgun (WGS) entry which is preliminary data.</text>
</comment>
<feature type="compositionally biased region" description="Basic and acidic residues" evidence="1">
    <location>
        <begin position="12"/>
        <end position="22"/>
    </location>
</feature>
<proteinExistence type="predicted"/>
<reference evidence="2" key="1">
    <citation type="submission" date="2019-03" db="EMBL/GenBank/DDBJ databases">
        <title>Single cell metagenomics reveals metabolic interactions within the superorganism composed of flagellate Streblomastix strix and complex community of Bacteroidetes bacteria on its surface.</title>
        <authorList>
            <person name="Treitli S.C."/>
            <person name="Kolisko M."/>
            <person name="Husnik F."/>
            <person name="Keeling P."/>
            <person name="Hampl V."/>
        </authorList>
    </citation>
    <scope>NUCLEOTIDE SEQUENCE</scope>
    <source>
        <strain evidence="2">STM</strain>
    </source>
</reference>
<evidence type="ECO:0000313" key="2">
    <source>
        <dbReference type="EMBL" id="KAA6318644.1"/>
    </source>
</evidence>
<name>A0A5J4QCG4_9ZZZZ</name>
<sequence>MHSPQSIKYKSVLKDEYPHGRDSSYTNSQDSKSVSIKAAAFGIGDFLYARTVGY</sequence>
<dbReference type="AlphaFoldDB" id="A0A5J4QCG4"/>
<dbReference type="EMBL" id="SNRY01004126">
    <property type="protein sequence ID" value="KAA6318644.1"/>
    <property type="molecule type" value="Genomic_DNA"/>
</dbReference>
<feature type="region of interest" description="Disordered" evidence="1">
    <location>
        <begin position="1"/>
        <end position="32"/>
    </location>
</feature>
<protein>
    <submittedName>
        <fullName evidence="2">Uncharacterized protein</fullName>
    </submittedName>
</protein>
<evidence type="ECO:0000256" key="1">
    <source>
        <dbReference type="SAM" id="MobiDB-lite"/>
    </source>
</evidence>